<evidence type="ECO:0000313" key="2">
    <source>
        <dbReference type="EMBL" id="KAF7273062.1"/>
    </source>
</evidence>
<dbReference type="EMBL" id="JAACXV010013577">
    <property type="protein sequence ID" value="KAF7273062.1"/>
    <property type="molecule type" value="Genomic_DNA"/>
</dbReference>
<gene>
    <name evidence="2" type="ORF">GWI33_014198</name>
</gene>
<evidence type="ECO:0000256" key="1">
    <source>
        <dbReference type="SAM" id="MobiDB-lite"/>
    </source>
</evidence>
<name>A0A834I1X6_RHYFE</name>
<accession>A0A834I1X6</accession>
<dbReference type="AlphaFoldDB" id="A0A834I1X6"/>
<dbReference type="Proteomes" id="UP000625711">
    <property type="component" value="Unassembled WGS sequence"/>
</dbReference>
<reference evidence="2" key="1">
    <citation type="submission" date="2020-08" db="EMBL/GenBank/DDBJ databases">
        <title>Genome sequencing and assembly of the red palm weevil Rhynchophorus ferrugineus.</title>
        <authorList>
            <person name="Dias G.B."/>
            <person name="Bergman C.M."/>
            <person name="Manee M."/>
        </authorList>
    </citation>
    <scope>NUCLEOTIDE SEQUENCE</scope>
    <source>
        <strain evidence="2">AA-2017</strain>
        <tissue evidence="2">Whole larva</tissue>
    </source>
</reference>
<comment type="caution">
    <text evidence="2">The sequence shown here is derived from an EMBL/GenBank/DDBJ whole genome shotgun (WGS) entry which is preliminary data.</text>
</comment>
<organism evidence="2 3">
    <name type="scientific">Rhynchophorus ferrugineus</name>
    <name type="common">Red palm weevil</name>
    <name type="synonym">Curculio ferrugineus</name>
    <dbReference type="NCBI Taxonomy" id="354439"/>
    <lineage>
        <taxon>Eukaryota</taxon>
        <taxon>Metazoa</taxon>
        <taxon>Ecdysozoa</taxon>
        <taxon>Arthropoda</taxon>
        <taxon>Hexapoda</taxon>
        <taxon>Insecta</taxon>
        <taxon>Pterygota</taxon>
        <taxon>Neoptera</taxon>
        <taxon>Endopterygota</taxon>
        <taxon>Coleoptera</taxon>
        <taxon>Polyphaga</taxon>
        <taxon>Cucujiformia</taxon>
        <taxon>Curculionidae</taxon>
        <taxon>Dryophthorinae</taxon>
        <taxon>Rhynchophorus</taxon>
    </lineage>
</organism>
<proteinExistence type="predicted"/>
<keyword evidence="3" id="KW-1185">Reference proteome</keyword>
<feature type="region of interest" description="Disordered" evidence="1">
    <location>
        <begin position="27"/>
        <end position="56"/>
    </location>
</feature>
<feature type="compositionally biased region" description="Basic and acidic residues" evidence="1">
    <location>
        <begin position="30"/>
        <end position="49"/>
    </location>
</feature>
<evidence type="ECO:0000313" key="3">
    <source>
        <dbReference type="Proteomes" id="UP000625711"/>
    </source>
</evidence>
<sequence>MMKTFNQQQLSRYTKTPVTITVISSGIVARMEREQRGTNDDDGERETHASRSCPSRELLDFGQEVVPSREPVEFEAIPKTLQENSLAVCATRIW</sequence>
<protein>
    <submittedName>
        <fullName evidence="2">Uncharacterized protein</fullName>
    </submittedName>
</protein>